<keyword evidence="7" id="KW-1185">Reference proteome</keyword>
<dbReference type="PROSITE" id="PS50011">
    <property type="entry name" value="PROTEIN_KINASE_DOM"/>
    <property type="match status" value="1"/>
</dbReference>
<evidence type="ECO:0000256" key="1">
    <source>
        <dbReference type="ARBA" id="ARBA00022679"/>
    </source>
</evidence>
<evidence type="ECO:0000313" key="6">
    <source>
        <dbReference type="EMBL" id="CAK7344986.1"/>
    </source>
</evidence>
<organism evidence="6 7">
    <name type="scientific">Dovyalis caffra</name>
    <dbReference type="NCBI Taxonomy" id="77055"/>
    <lineage>
        <taxon>Eukaryota</taxon>
        <taxon>Viridiplantae</taxon>
        <taxon>Streptophyta</taxon>
        <taxon>Embryophyta</taxon>
        <taxon>Tracheophyta</taxon>
        <taxon>Spermatophyta</taxon>
        <taxon>Magnoliopsida</taxon>
        <taxon>eudicotyledons</taxon>
        <taxon>Gunneridae</taxon>
        <taxon>Pentapetalae</taxon>
        <taxon>rosids</taxon>
        <taxon>fabids</taxon>
        <taxon>Malpighiales</taxon>
        <taxon>Salicaceae</taxon>
        <taxon>Flacourtieae</taxon>
        <taxon>Dovyalis</taxon>
    </lineage>
</organism>
<evidence type="ECO:0000256" key="2">
    <source>
        <dbReference type="ARBA" id="ARBA00022741"/>
    </source>
</evidence>
<dbReference type="SUPFAM" id="SSF56112">
    <property type="entry name" value="Protein kinase-like (PK-like)"/>
    <property type="match status" value="1"/>
</dbReference>
<comment type="caution">
    <text evidence="6">The sequence shown here is derived from an EMBL/GenBank/DDBJ whole genome shotgun (WGS) entry which is preliminary data.</text>
</comment>
<evidence type="ECO:0000313" key="7">
    <source>
        <dbReference type="Proteomes" id="UP001314170"/>
    </source>
</evidence>
<dbReference type="Gene3D" id="1.10.510.10">
    <property type="entry name" value="Transferase(Phosphotransferase) domain 1"/>
    <property type="match status" value="1"/>
</dbReference>
<evidence type="ECO:0000256" key="4">
    <source>
        <dbReference type="ARBA" id="ARBA00022840"/>
    </source>
</evidence>
<accession>A0AAV1S622</accession>
<dbReference type="InterPro" id="IPR011009">
    <property type="entry name" value="Kinase-like_dom_sf"/>
</dbReference>
<reference evidence="6 7" key="1">
    <citation type="submission" date="2024-01" db="EMBL/GenBank/DDBJ databases">
        <authorList>
            <person name="Waweru B."/>
        </authorList>
    </citation>
    <scope>NUCLEOTIDE SEQUENCE [LARGE SCALE GENOMIC DNA]</scope>
</reference>
<evidence type="ECO:0000259" key="5">
    <source>
        <dbReference type="PROSITE" id="PS50011"/>
    </source>
</evidence>
<keyword evidence="3" id="KW-0418">Kinase</keyword>
<dbReference type="GO" id="GO:0004672">
    <property type="term" value="F:protein kinase activity"/>
    <property type="evidence" value="ECO:0007669"/>
    <property type="project" value="InterPro"/>
</dbReference>
<evidence type="ECO:0000256" key="3">
    <source>
        <dbReference type="ARBA" id="ARBA00022777"/>
    </source>
</evidence>
<proteinExistence type="predicted"/>
<dbReference type="Proteomes" id="UP001314170">
    <property type="component" value="Unassembled WGS sequence"/>
</dbReference>
<feature type="domain" description="Protein kinase" evidence="5">
    <location>
        <begin position="1"/>
        <end position="98"/>
    </location>
</feature>
<keyword evidence="4" id="KW-0067">ATP-binding</keyword>
<gene>
    <name evidence="6" type="ORF">DCAF_LOCUS18037</name>
</gene>
<dbReference type="EMBL" id="CAWUPB010001166">
    <property type="protein sequence ID" value="CAK7344986.1"/>
    <property type="molecule type" value="Genomic_DNA"/>
</dbReference>
<dbReference type="GO" id="GO:0005524">
    <property type="term" value="F:ATP binding"/>
    <property type="evidence" value="ECO:0007669"/>
    <property type="project" value="UniProtKB-KW"/>
</dbReference>
<dbReference type="PANTHER" id="PTHR47973">
    <property type="entry name" value="CYSTEINE-RICH RECEPTOR-LIKE PROTEIN KINASE 3"/>
    <property type="match status" value="1"/>
</dbReference>
<dbReference type="AlphaFoldDB" id="A0AAV1S622"/>
<keyword evidence="1" id="KW-0808">Transferase</keyword>
<name>A0AAV1S622_9ROSI</name>
<dbReference type="InterPro" id="IPR000719">
    <property type="entry name" value="Prot_kinase_dom"/>
</dbReference>
<dbReference type="InterPro" id="IPR052059">
    <property type="entry name" value="CR_Ser/Thr_kinase"/>
</dbReference>
<keyword evidence="2" id="KW-0547">Nucleotide-binding</keyword>
<protein>
    <recommendedName>
        <fullName evidence="5">Protein kinase domain-containing protein</fullName>
    </recommendedName>
</protein>
<sequence length="109" mass="12289">MTVKVDVYSFGILLLEIVNWRSNAEYRSNQETVFLLDTAGNLHAKQKLLHLVDPRLGPYDRDEANIVLNLAIKCTDQSPSLRPTMSQVVTVLEREKTLEDISTEIASST</sequence>